<dbReference type="InterPro" id="IPR027482">
    <property type="entry name" value="Sec1-like_dom2"/>
</dbReference>
<dbReference type="EMBL" id="MJEQ01001979">
    <property type="protein sequence ID" value="OIT28691.1"/>
    <property type="molecule type" value="Genomic_DNA"/>
</dbReference>
<comment type="similarity">
    <text evidence="1">Belongs to the STXBP/unc-18/SEC1 family.</text>
</comment>
<dbReference type="SMR" id="A0A314KH47"/>
<name>A0A314KH47_NICAT</name>
<gene>
    <name evidence="2" type="primary">VPS33_1</name>
    <name evidence="2" type="ORF">A4A49_43855</name>
</gene>
<evidence type="ECO:0000256" key="1">
    <source>
        <dbReference type="ARBA" id="ARBA00009884"/>
    </source>
</evidence>
<dbReference type="PANTHER" id="PTHR11679">
    <property type="entry name" value="VESICLE PROTEIN SORTING-ASSOCIATED"/>
    <property type="match status" value="1"/>
</dbReference>
<dbReference type="InterPro" id="IPR043154">
    <property type="entry name" value="Sec-1-like_dom1"/>
</dbReference>
<dbReference type="Gene3D" id="3.40.50.1910">
    <property type="match status" value="1"/>
</dbReference>
<sequence length="89" mass="10519">MFFFTLIANMLIQREYFVYFVPRRAVVCEKILEEEKVHHLLTIGEYPLNLIPLDEDVLSFELDVAHKEYLVDGDTTSLWHIAKALHKLE</sequence>
<dbReference type="Gene3D" id="3.40.50.2060">
    <property type="match status" value="1"/>
</dbReference>
<organism evidence="2 3">
    <name type="scientific">Nicotiana attenuata</name>
    <name type="common">Coyote tobacco</name>
    <dbReference type="NCBI Taxonomy" id="49451"/>
    <lineage>
        <taxon>Eukaryota</taxon>
        <taxon>Viridiplantae</taxon>
        <taxon>Streptophyta</taxon>
        <taxon>Embryophyta</taxon>
        <taxon>Tracheophyta</taxon>
        <taxon>Spermatophyta</taxon>
        <taxon>Magnoliopsida</taxon>
        <taxon>eudicotyledons</taxon>
        <taxon>Gunneridae</taxon>
        <taxon>Pentapetalae</taxon>
        <taxon>asterids</taxon>
        <taxon>lamiids</taxon>
        <taxon>Solanales</taxon>
        <taxon>Solanaceae</taxon>
        <taxon>Nicotianoideae</taxon>
        <taxon>Nicotianeae</taxon>
        <taxon>Nicotiana</taxon>
    </lineage>
</organism>
<dbReference type="GO" id="GO:0016192">
    <property type="term" value="P:vesicle-mediated transport"/>
    <property type="evidence" value="ECO:0007669"/>
    <property type="project" value="InterPro"/>
</dbReference>
<dbReference type="SUPFAM" id="SSF56815">
    <property type="entry name" value="Sec1/munc18-like (SM) proteins"/>
    <property type="match status" value="1"/>
</dbReference>
<evidence type="ECO:0000313" key="3">
    <source>
        <dbReference type="Proteomes" id="UP000187609"/>
    </source>
</evidence>
<evidence type="ECO:0000313" key="2">
    <source>
        <dbReference type="EMBL" id="OIT28691.1"/>
    </source>
</evidence>
<dbReference type="Gramene" id="OIT28691">
    <property type="protein sequence ID" value="OIT28691"/>
    <property type="gene ID" value="A4A49_43855"/>
</dbReference>
<dbReference type="InterPro" id="IPR036045">
    <property type="entry name" value="Sec1-like_sf"/>
</dbReference>
<dbReference type="STRING" id="49451.A0A314KH47"/>
<comment type="caution">
    <text evidence="2">The sequence shown here is derived from an EMBL/GenBank/DDBJ whole genome shotgun (WGS) entry which is preliminary data.</text>
</comment>
<proteinExistence type="inferred from homology"/>
<protein>
    <submittedName>
        <fullName evidence="2">Vacuolar protein-sorting-associated protein 33-like protein</fullName>
    </submittedName>
</protein>
<dbReference type="AlphaFoldDB" id="A0A314KH47"/>
<dbReference type="Proteomes" id="UP000187609">
    <property type="component" value="Unassembled WGS sequence"/>
</dbReference>
<reference evidence="2" key="1">
    <citation type="submission" date="2016-11" db="EMBL/GenBank/DDBJ databases">
        <title>The genome of Nicotiana attenuata.</title>
        <authorList>
            <person name="Xu S."/>
            <person name="Brockmoeller T."/>
            <person name="Gaquerel E."/>
            <person name="Navarro A."/>
            <person name="Kuhl H."/>
            <person name="Gase K."/>
            <person name="Ling Z."/>
            <person name="Zhou W."/>
            <person name="Kreitzer C."/>
            <person name="Stanke M."/>
            <person name="Tang H."/>
            <person name="Lyons E."/>
            <person name="Pandey P."/>
            <person name="Pandey S.P."/>
            <person name="Timmermann B."/>
            <person name="Baldwin I.T."/>
        </authorList>
    </citation>
    <scope>NUCLEOTIDE SEQUENCE [LARGE SCALE GENOMIC DNA]</scope>
    <source>
        <strain evidence="2">UT</strain>
    </source>
</reference>
<feature type="non-terminal residue" evidence="2">
    <location>
        <position position="89"/>
    </location>
</feature>
<dbReference type="InterPro" id="IPR001619">
    <property type="entry name" value="Sec1-like"/>
</dbReference>
<dbReference type="Pfam" id="PF00995">
    <property type="entry name" value="Sec1"/>
    <property type="match status" value="1"/>
</dbReference>
<keyword evidence="3" id="KW-1185">Reference proteome</keyword>
<accession>A0A314KH47</accession>